<feature type="transmembrane region" description="Helical" evidence="8">
    <location>
        <begin position="187"/>
        <end position="206"/>
    </location>
</feature>
<dbReference type="GO" id="GO:0022857">
    <property type="term" value="F:transmembrane transporter activity"/>
    <property type="evidence" value="ECO:0007669"/>
    <property type="project" value="InterPro"/>
</dbReference>
<keyword evidence="4 8" id="KW-1133">Transmembrane helix</keyword>
<dbReference type="InterPro" id="IPR011701">
    <property type="entry name" value="MFS"/>
</dbReference>
<comment type="similarity">
    <text evidence="6">Belongs to the major facilitator superfamily. Allantoate permease family.</text>
</comment>
<proteinExistence type="inferred from homology"/>
<gene>
    <name evidence="9" type="ORF">BCR38DRAFT_507662</name>
</gene>
<evidence type="ECO:0000256" key="1">
    <source>
        <dbReference type="ARBA" id="ARBA00004141"/>
    </source>
</evidence>
<dbReference type="FunFam" id="1.20.1250.20:FF:000065">
    <property type="entry name" value="Putative MFS pantothenate transporter"/>
    <property type="match status" value="1"/>
</dbReference>
<feature type="transmembrane region" description="Helical" evidence="8">
    <location>
        <begin position="444"/>
        <end position="466"/>
    </location>
</feature>
<dbReference type="RefSeq" id="XP_040718869.1">
    <property type="nucleotide sequence ID" value="XM_040864955.1"/>
</dbReference>
<feature type="transmembrane region" description="Helical" evidence="8">
    <location>
        <begin position="412"/>
        <end position="432"/>
    </location>
</feature>
<feature type="compositionally biased region" description="Basic and acidic residues" evidence="7">
    <location>
        <begin position="7"/>
        <end position="29"/>
    </location>
</feature>
<dbReference type="GO" id="GO:0016020">
    <property type="term" value="C:membrane"/>
    <property type="evidence" value="ECO:0007669"/>
    <property type="project" value="UniProtKB-SubCell"/>
</dbReference>
<feature type="transmembrane region" description="Helical" evidence="8">
    <location>
        <begin position="131"/>
        <end position="149"/>
    </location>
</feature>
<sequence>MAIESTEPVHQHEAAAPVEHNDHTNIAEHGHPRTKDVVIAASNVVTEAGVEENQPQTSSLWWAWLYIFNWYPKHIPKEEKAFLKKIDAFLLTFTSFAFFLKWLDSSNINNAYVSGMKEDLKLYGNDSLIPIFYNVGYIVCQVPAMLLLSRPKWSRYFLPAMEVAWSVLTFAQCRLNSAPQIYGTRLLLGILETPVASGSLFILSSWYKPEELFKRAGLWYISNNIGVMFGGYLQAAAYTNLDGVHGMAGWRWLFIIDGCISLPIGIIGFFIFPGMPSSGKPFWLTQKQHELGQRRMHEVGVEAPKRISMKVIKRIFTHWHWYVGVLAYVFFLSSSYPHGQMGLWLKAEGTYSVPQINTIPTGAQGVSVIAAVLATGLCITYPTWIVFLMVQAVFLFANIVLLVWNVPVGLHFAAYYLLGVSAAVTPILIPTVNYWLKDDAEARAFCTGSMITLGFAVSAWYPLVVFPVIEAPRWKKGYTVNILFTLGCWFTLSFGFWLFNRQRKNAKDRQSDEEYIKGENSQHLE</sequence>
<dbReference type="Pfam" id="PF07690">
    <property type="entry name" value="MFS_1"/>
    <property type="match status" value="1"/>
</dbReference>
<reference evidence="9 10" key="1">
    <citation type="submission" date="2016-07" db="EMBL/GenBank/DDBJ databases">
        <title>Pervasive Adenine N6-methylation of Active Genes in Fungi.</title>
        <authorList>
            <consortium name="DOE Joint Genome Institute"/>
            <person name="Mondo S.J."/>
            <person name="Dannebaum R.O."/>
            <person name="Kuo R.C."/>
            <person name="Labutti K."/>
            <person name="Haridas S."/>
            <person name="Kuo A."/>
            <person name="Salamov A."/>
            <person name="Ahrendt S.R."/>
            <person name="Lipzen A."/>
            <person name="Sullivan W."/>
            <person name="Andreopoulos W.B."/>
            <person name="Clum A."/>
            <person name="Lindquist E."/>
            <person name="Daum C."/>
            <person name="Ramamoorthy G.K."/>
            <person name="Gryganskyi A."/>
            <person name="Culley D."/>
            <person name="Magnuson J.K."/>
            <person name="James T.Y."/>
            <person name="O'Malley M.A."/>
            <person name="Stajich J.E."/>
            <person name="Spatafora J.W."/>
            <person name="Visel A."/>
            <person name="Grigoriev I.V."/>
        </authorList>
    </citation>
    <scope>NUCLEOTIDE SEQUENCE [LARGE SCALE GENOMIC DNA]</scope>
    <source>
        <strain evidence="9 10">CBS 129021</strain>
    </source>
</reference>
<dbReference type="PANTHER" id="PTHR43791:SF28">
    <property type="entry name" value="MAJOR FACILITATOR SUPERFAMILY (MFS) PROFILE DOMAIN-CONTAINING PROTEIN"/>
    <property type="match status" value="1"/>
</dbReference>
<feature type="transmembrane region" description="Helical" evidence="8">
    <location>
        <begin position="478"/>
        <end position="499"/>
    </location>
</feature>
<evidence type="ECO:0000313" key="9">
    <source>
        <dbReference type="EMBL" id="ORY68582.1"/>
    </source>
</evidence>
<feature type="transmembrane region" description="Helical" evidence="8">
    <location>
        <begin position="250"/>
        <end position="272"/>
    </location>
</feature>
<dbReference type="GeneID" id="63781167"/>
<keyword evidence="10" id="KW-1185">Reference proteome</keyword>
<keyword evidence="2" id="KW-0813">Transport</keyword>
<dbReference type="Proteomes" id="UP000193689">
    <property type="component" value="Unassembled WGS sequence"/>
</dbReference>
<feature type="transmembrane region" description="Helical" evidence="8">
    <location>
        <begin position="319"/>
        <end position="339"/>
    </location>
</feature>
<feature type="transmembrane region" description="Helical" evidence="8">
    <location>
        <begin position="386"/>
        <end position="406"/>
    </location>
</feature>
<accession>A0A1Y2EAL6</accession>
<feature type="region of interest" description="Disordered" evidence="7">
    <location>
        <begin position="1"/>
        <end position="29"/>
    </location>
</feature>
<dbReference type="InParanoid" id="A0A1Y2EAL6"/>
<dbReference type="PANTHER" id="PTHR43791">
    <property type="entry name" value="PERMEASE-RELATED"/>
    <property type="match status" value="1"/>
</dbReference>
<comment type="caution">
    <text evidence="9">The sequence shown here is derived from an EMBL/GenBank/DDBJ whole genome shotgun (WGS) entry which is preliminary data.</text>
</comment>
<dbReference type="OrthoDB" id="6132182at2759"/>
<protein>
    <submittedName>
        <fullName evidence="9">Vitamin H transporter</fullName>
    </submittedName>
</protein>
<dbReference type="Gene3D" id="1.20.1250.20">
    <property type="entry name" value="MFS general substrate transporter like domains"/>
    <property type="match status" value="1"/>
</dbReference>
<dbReference type="InterPro" id="IPR036259">
    <property type="entry name" value="MFS_trans_sf"/>
</dbReference>
<dbReference type="AlphaFoldDB" id="A0A1Y2EAL6"/>
<dbReference type="SUPFAM" id="SSF103473">
    <property type="entry name" value="MFS general substrate transporter"/>
    <property type="match status" value="1"/>
</dbReference>
<feature type="transmembrane region" description="Helical" evidence="8">
    <location>
        <begin position="218"/>
        <end position="238"/>
    </location>
</feature>
<feature type="transmembrane region" description="Helical" evidence="8">
    <location>
        <begin position="359"/>
        <end position="379"/>
    </location>
</feature>
<evidence type="ECO:0000256" key="6">
    <source>
        <dbReference type="ARBA" id="ARBA00037968"/>
    </source>
</evidence>
<evidence type="ECO:0000256" key="3">
    <source>
        <dbReference type="ARBA" id="ARBA00022692"/>
    </source>
</evidence>
<keyword evidence="3 8" id="KW-0812">Transmembrane</keyword>
<evidence type="ECO:0000313" key="10">
    <source>
        <dbReference type="Proteomes" id="UP000193689"/>
    </source>
</evidence>
<evidence type="ECO:0000256" key="5">
    <source>
        <dbReference type="ARBA" id="ARBA00023136"/>
    </source>
</evidence>
<comment type="subcellular location">
    <subcellularLocation>
        <location evidence="1">Membrane</location>
        <topology evidence="1">Multi-pass membrane protein</topology>
    </subcellularLocation>
</comment>
<dbReference type="EMBL" id="MCFJ01000003">
    <property type="protein sequence ID" value="ORY68582.1"/>
    <property type="molecule type" value="Genomic_DNA"/>
</dbReference>
<organism evidence="9 10">
    <name type="scientific">Pseudomassariella vexata</name>
    <dbReference type="NCBI Taxonomy" id="1141098"/>
    <lineage>
        <taxon>Eukaryota</taxon>
        <taxon>Fungi</taxon>
        <taxon>Dikarya</taxon>
        <taxon>Ascomycota</taxon>
        <taxon>Pezizomycotina</taxon>
        <taxon>Sordariomycetes</taxon>
        <taxon>Xylariomycetidae</taxon>
        <taxon>Amphisphaeriales</taxon>
        <taxon>Pseudomassariaceae</taxon>
        <taxon>Pseudomassariella</taxon>
    </lineage>
</organism>
<evidence type="ECO:0000256" key="2">
    <source>
        <dbReference type="ARBA" id="ARBA00022448"/>
    </source>
</evidence>
<name>A0A1Y2EAL6_9PEZI</name>
<keyword evidence="5 8" id="KW-0472">Membrane</keyword>
<evidence type="ECO:0000256" key="7">
    <source>
        <dbReference type="SAM" id="MobiDB-lite"/>
    </source>
</evidence>
<evidence type="ECO:0000256" key="4">
    <source>
        <dbReference type="ARBA" id="ARBA00022989"/>
    </source>
</evidence>
<evidence type="ECO:0000256" key="8">
    <source>
        <dbReference type="SAM" id="Phobius"/>
    </source>
</evidence>